<dbReference type="InterPro" id="IPR000305">
    <property type="entry name" value="GIY-YIG_endonuc"/>
</dbReference>
<comment type="caution">
    <text evidence="3">The sequence shown here is derived from an EMBL/GenBank/DDBJ whole genome shotgun (WGS) entry which is preliminary data.</text>
</comment>
<sequence>MRINRVYFVYILTNPSKTTLYVGYTSDLLKRVHQHKTGYYESFSKRYNITKLVYYETFNDAKLAFSRERQIKKYRRSKKEALIEIDNPKWEEIIAPISN</sequence>
<gene>
    <name evidence="3" type="ORF">DXU93_02115</name>
</gene>
<dbReference type="InterPro" id="IPR050190">
    <property type="entry name" value="UPF0213_domain"/>
</dbReference>
<dbReference type="Gene3D" id="3.40.1440.10">
    <property type="entry name" value="GIY-YIG endonuclease"/>
    <property type="match status" value="1"/>
</dbReference>
<dbReference type="PANTHER" id="PTHR34477:SF5">
    <property type="entry name" value="BSL5627 PROTEIN"/>
    <property type="match status" value="1"/>
</dbReference>
<dbReference type="AlphaFoldDB" id="A0A3E1F1X6"/>
<accession>A0A3E1F1X6</accession>
<dbReference type="SUPFAM" id="SSF82771">
    <property type="entry name" value="GIY-YIG endonuclease"/>
    <property type="match status" value="1"/>
</dbReference>
<reference evidence="3 4" key="1">
    <citation type="submission" date="2018-08" db="EMBL/GenBank/DDBJ databases">
        <title>The draft genome squence of Brumimicrobium sp. N62.</title>
        <authorList>
            <person name="Du Z.-J."/>
            <person name="Luo H.-R."/>
        </authorList>
    </citation>
    <scope>NUCLEOTIDE SEQUENCE [LARGE SCALE GENOMIC DNA]</scope>
    <source>
        <strain evidence="3 4">N62</strain>
    </source>
</reference>
<dbReference type="OrthoDB" id="9807770at2"/>
<evidence type="ECO:0000313" key="3">
    <source>
        <dbReference type="EMBL" id="RFC55753.1"/>
    </source>
</evidence>
<dbReference type="PROSITE" id="PS50164">
    <property type="entry name" value="GIY_YIG"/>
    <property type="match status" value="1"/>
</dbReference>
<dbReference type="Pfam" id="PF01541">
    <property type="entry name" value="GIY-YIG"/>
    <property type="match status" value="1"/>
</dbReference>
<evidence type="ECO:0000256" key="1">
    <source>
        <dbReference type="ARBA" id="ARBA00007435"/>
    </source>
</evidence>
<evidence type="ECO:0000313" key="4">
    <source>
        <dbReference type="Proteomes" id="UP000257127"/>
    </source>
</evidence>
<dbReference type="InterPro" id="IPR035901">
    <property type="entry name" value="GIY-YIG_endonuc_sf"/>
</dbReference>
<name>A0A3E1F1X6_9FLAO</name>
<dbReference type="RefSeq" id="WP_116879588.1">
    <property type="nucleotide sequence ID" value="NZ_QURB01000001.1"/>
</dbReference>
<dbReference type="EMBL" id="QURB01000001">
    <property type="protein sequence ID" value="RFC55753.1"/>
    <property type="molecule type" value="Genomic_DNA"/>
</dbReference>
<evidence type="ECO:0000259" key="2">
    <source>
        <dbReference type="PROSITE" id="PS50164"/>
    </source>
</evidence>
<dbReference type="CDD" id="cd10448">
    <property type="entry name" value="GIY-YIG_unchar_3"/>
    <property type="match status" value="1"/>
</dbReference>
<dbReference type="PANTHER" id="PTHR34477">
    <property type="entry name" value="UPF0213 PROTEIN YHBQ"/>
    <property type="match status" value="1"/>
</dbReference>
<keyword evidence="4" id="KW-1185">Reference proteome</keyword>
<organism evidence="3 4">
    <name type="scientific">Brumimicrobium aurantiacum</name>
    <dbReference type="NCBI Taxonomy" id="1737063"/>
    <lineage>
        <taxon>Bacteria</taxon>
        <taxon>Pseudomonadati</taxon>
        <taxon>Bacteroidota</taxon>
        <taxon>Flavobacteriia</taxon>
        <taxon>Flavobacteriales</taxon>
        <taxon>Crocinitomicaceae</taxon>
        <taxon>Brumimicrobium</taxon>
    </lineage>
</organism>
<dbReference type="Proteomes" id="UP000257127">
    <property type="component" value="Unassembled WGS sequence"/>
</dbReference>
<proteinExistence type="inferred from homology"/>
<feature type="domain" description="GIY-YIG" evidence="2">
    <location>
        <begin position="5"/>
        <end position="81"/>
    </location>
</feature>
<comment type="similarity">
    <text evidence="1">Belongs to the UPF0213 family.</text>
</comment>
<protein>
    <submittedName>
        <fullName evidence="3">GIY-YIG nuclease family protein</fullName>
    </submittedName>
</protein>